<dbReference type="AlphaFoldDB" id="A0A9N8H8W6"/>
<evidence type="ECO:0000313" key="2">
    <source>
        <dbReference type="EMBL" id="CAB9503635.1"/>
    </source>
</evidence>
<dbReference type="GO" id="GO:0006487">
    <property type="term" value="P:protein N-linked glycosylation"/>
    <property type="evidence" value="ECO:0007669"/>
    <property type="project" value="TreeGrafter"/>
</dbReference>
<dbReference type="Proteomes" id="UP001153069">
    <property type="component" value="Unassembled WGS sequence"/>
</dbReference>
<dbReference type="EMBL" id="CAICTM010000171">
    <property type="protein sequence ID" value="CAB9503635.1"/>
    <property type="molecule type" value="Genomic_DNA"/>
</dbReference>
<dbReference type="PANTHER" id="PTHR13132:SF29">
    <property type="entry name" value="ALPHA-(1,6)-FUCOSYLTRANSFERASE"/>
    <property type="match status" value="1"/>
</dbReference>
<evidence type="ECO:0000256" key="1">
    <source>
        <dbReference type="SAM" id="MobiDB-lite"/>
    </source>
</evidence>
<name>A0A9N8H8W6_9STRA</name>
<gene>
    <name evidence="2" type="ORF">SEMRO_172_G075920.1</name>
</gene>
<dbReference type="PANTHER" id="PTHR13132">
    <property type="entry name" value="ALPHA- 1,6 -FUCOSYLTRANSFERASE"/>
    <property type="match status" value="1"/>
</dbReference>
<keyword evidence="3" id="KW-1185">Reference proteome</keyword>
<sequence>MPAQQVNQGEGPVVSSSPPTSAEPCTTATPSDAPTTSITAASNSTVHSMYRRRLWSLGSMCMVGIFSYRGTSTFWSRHTKLQGTLDYKTDADYSYYNLRDEEQQPTAVTAYGPLGALRWNWTHLPIQSQIAKEFYKHQTNCDLPLHYFPSRNAAGLGSDLHVYGMALCNAHRNGKRMFTPFPWMYVSHEDCDPIATSNSAMGCYFPKLELQCPGDEGRAMQVWNASRIMADVNPRLHRLIWETHEDMSCWSMLKRPGYEGLFNIMDVRSAITELVFSAVSPLLLKEAQRQHRKVFPKGAPPPHQLITVHIRWGDKGSEMRLQPVRKYIKAVQKVAQERRLLPHEVHIFLATEDPRAVQEFTQLSPKAWNIHVDQFMYDMLPHRNNRTMEVAGAAKRGMEKTGLWALGSLLVAMEADNYVLSTGSNWSRLMNELRKAVVRARKCPTPHHHSLKHHHGLWNNTRGDCTTFLDVQPSHSPYETGDNDPRQDKHSLILSKLKMLRANRGNGQGGVIGFGRHRIPTAPPRKWTEFNENAPRIKPDSLVHKEAHIRRVKYPRLQKRFPRRRRRLFNVR</sequence>
<evidence type="ECO:0000313" key="3">
    <source>
        <dbReference type="Proteomes" id="UP001153069"/>
    </source>
</evidence>
<feature type="compositionally biased region" description="Polar residues" evidence="1">
    <location>
        <begin position="1"/>
        <end position="20"/>
    </location>
</feature>
<dbReference type="Gene3D" id="3.40.50.11350">
    <property type="match status" value="1"/>
</dbReference>
<feature type="region of interest" description="Disordered" evidence="1">
    <location>
        <begin position="1"/>
        <end position="38"/>
    </location>
</feature>
<proteinExistence type="predicted"/>
<feature type="compositionally biased region" description="Low complexity" evidence="1">
    <location>
        <begin position="24"/>
        <end position="38"/>
    </location>
</feature>
<organism evidence="2 3">
    <name type="scientific">Seminavis robusta</name>
    <dbReference type="NCBI Taxonomy" id="568900"/>
    <lineage>
        <taxon>Eukaryota</taxon>
        <taxon>Sar</taxon>
        <taxon>Stramenopiles</taxon>
        <taxon>Ochrophyta</taxon>
        <taxon>Bacillariophyta</taxon>
        <taxon>Bacillariophyceae</taxon>
        <taxon>Bacillariophycidae</taxon>
        <taxon>Naviculales</taxon>
        <taxon>Naviculaceae</taxon>
        <taxon>Seminavis</taxon>
    </lineage>
</organism>
<protein>
    <submittedName>
        <fullName evidence="2">Uncharacterized protein</fullName>
    </submittedName>
</protein>
<comment type="caution">
    <text evidence="2">The sequence shown here is derived from an EMBL/GenBank/DDBJ whole genome shotgun (WGS) entry which is preliminary data.</text>
</comment>
<dbReference type="OrthoDB" id="46632at2759"/>
<accession>A0A9N8H8W6</accession>
<reference evidence="2" key="1">
    <citation type="submission" date="2020-06" db="EMBL/GenBank/DDBJ databases">
        <authorList>
            <consortium name="Plant Systems Biology data submission"/>
        </authorList>
    </citation>
    <scope>NUCLEOTIDE SEQUENCE</scope>
    <source>
        <strain evidence="2">D6</strain>
    </source>
</reference>
<dbReference type="GO" id="GO:0046921">
    <property type="term" value="F:alpha-(1-&gt;6)-fucosyltransferase activity"/>
    <property type="evidence" value="ECO:0007669"/>
    <property type="project" value="TreeGrafter"/>
</dbReference>